<evidence type="ECO:0000259" key="1">
    <source>
        <dbReference type="Pfam" id="PF01261"/>
    </source>
</evidence>
<dbReference type="AlphaFoldDB" id="A0A9X2C3C2"/>
<keyword evidence="2" id="KW-0413">Isomerase</keyword>
<dbReference type="EMBL" id="JAJLJH010000006">
    <property type="protein sequence ID" value="MCK9687919.1"/>
    <property type="molecule type" value="Genomic_DNA"/>
</dbReference>
<evidence type="ECO:0000313" key="2">
    <source>
        <dbReference type="EMBL" id="MCK9687919.1"/>
    </source>
</evidence>
<protein>
    <submittedName>
        <fullName evidence="2">Sugar phosphate isomerase/epimerase</fullName>
    </submittedName>
</protein>
<name>A0A9X2C3C2_9BURK</name>
<comment type="caution">
    <text evidence="2">The sequence shown here is derived from an EMBL/GenBank/DDBJ whole genome shotgun (WGS) entry which is preliminary data.</text>
</comment>
<accession>A0A9X2C3C2</accession>
<dbReference type="Pfam" id="PF01261">
    <property type="entry name" value="AP_endonuc_2"/>
    <property type="match status" value="1"/>
</dbReference>
<sequence>MTQTTGRIDDFGMDTISLAGPLPQKLQAIREAGFTQVMLSARDLVGHEGGLDAAIAAVRASGLRVTGFQVLRDFEGLSGQMHDYKVDIAKSMLDLCAAVGAKVLLVCSSTSAHASGDRDLIARDLRKLAMLALPYGIRIAFEALSWGRSIEQFPDAWDVICRADMPNLGLGLDSFHLLATRTPLTELQWLDPQRIFLVQLADFMWQEIRSVEERISTARHFRVFPGEGAHSADVATLVATLHAQGYRGDFSFEVFNDDYQQIAPAVVARRARQAANWLGEDILRRSVPLPGLMRLREASARG</sequence>
<dbReference type="InterPro" id="IPR050312">
    <property type="entry name" value="IolE/XylAMocC-like"/>
</dbReference>
<proteinExistence type="predicted"/>
<reference evidence="2" key="1">
    <citation type="submission" date="2021-11" db="EMBL/GenBank/DDBJ databases">
        <title>BS-T2-15 a new species belonging to the Comamonadaceae family isolated from the soil of a French oak forest.</title>
        <authorList>
            <person name="Mieszkin S."/>
            <person name="Alain K."/>
        </authorList>
    </citation>
    <scope>NUCLEOTIDE SEQUENCE</scope>
    <source>
        <strain evidence="2">BS-T2-15</strain>
    </source>
</reference>
<dbReference type="Proteomes" id="UP001139353">
    <property type="component" value="Unassembled WGS sequence"/>
</dbReference>
<dbReference type="SUPFAM" id="SSF51658">
    <property type="entry name" value="Xylose isomerase-like"/>
    <property type="match status" value="1"/>
</dbReference>
<dbReference type="PANTHER" id="PTHR12110:SF21">
    <property type="entry name" value="XYLOSE ISOMERASE-LIKE TIM BARREL DOMAIN-CONTAINING PROTEIN"/>
    <property type="match status" value="1"/>
</dbReference>
<dbReference type="InterPro" id="IPR036237">
    <property type="entry name" value="Xyl_isomerase-like_sf"/>
</dbReference>
<dbReference type="PANTHER" id="PTHR12110">
    <property type="entry name" value="HYDROXYPYRUVATE ISOMERASE"/>
    <property type="match status" value="1"/>
</dbReference>
<organism evidence="2 3">
    <name type="scientific">Scleromatobacter humisilvae</name>
    <dbReference type="NCBI Taxonomy" id="2897159"/>
    <lineage>
        <taxon>Bacteria</taxon>
        <taxon>Pseudomonadati</taxon>
        <taxon>Pseudomonadota</taxon>
        <taxon>Betaproteobacteria</taxon>
        <taxon>Burkholderiales</taxon>
        <taxon>Sphaerotilaceae</taxon>
        <taxon>Scleromatobacter</taxon>
    </lineage>
</organism>
<dbReference type="RefSeq" id="WP_275683962.1">
    <property type="nucleotide sequence ID" value="NZ_JAJLJH010000006.1"/>
</dbReference>
<gene>
    <name evidence="2" type="ORF">LPC04_19620</name>
</gene>
<feature type="domain" description="Xylose isomerase-like TIM barrel" evidence="1">
    <location>
        <begin position="26"/>
        <end position="277"/>
    </location>
</feature>
<dbReference type="InterPro" id="IPR013022">
    <property type="entry name" value="Xyl_isomerase-like_TIM-brl"/>
</dbReference>
<dbReference type="GO" id="GO:0016853">
    <property type="term" value="F:isomerase activity"/>
    <property type="evidence" value="ECO:0007669"/>
    <property type="project" value="UniProtKB-KW"/>
</dbReference>
<keyword evidence="3" id="KW-1185">Reference proteome</keyword>
<dbReference type="Gene3D" id="3.20.20.150">
    <property type="entry name" value="Divalent-metal-dependent TIM barrel enzymes"/>
    <property type="match status" value="1"/>
</dbReference>
<evidence type="ECO:0000313" key="3">
    <source>
        <dbReference type="Proteomes" id="UP001139353"/>
    </source>
</evidence>